<dbReference type="EMBL" id="JAKLTR010000015">
    <property type="protein sequence ID" value="MCG2616786.1"/>
    <property type="molecule type" value="Genomic_DNA"/>
</dbReference>
<keyword evidence="1" id="KW-0812">Transmembrane</keyword>
<organism evidence="2 3">
    <name type="scientific">Terrimonas ginsenosidimutans</name>
    <dbReference type="NCBI Taxonomy" id="2908004"/>
    <lineage>
        <taxon>Bacteria</taxon>
        <taxon>Pseudomonadati</taxon>
        <taxon>Bacteroidota</taxon>
        <taxon>Chitinophagia</taxon>
        <taxon>Chitinophagales</taxon>
        <taxon>Chitinophagaceae</taxon>
        <taxon>Terrimonas</taxon>
    </lineage>
</organism>
<reference evidence="2" key="1">
    <citation type="submission" date="2022-01" db="EMBL/GenBank/DDBJ databases">
        <authorList>
            <person name="Jo J.-H."/>
            <person name="Im W.-T."/>
        </authorList>
    </citation>
    <scope>NUCLEOTIDE SEQUENCE</scope>
    <source>
        <strain evidence="2">NA20</strain>
    </source>
</reference>
<evidence type="ECO:0000256" key="1">
    <source>
        <dbReference type="SAM" id="Phobius"/>
    </source>
</evidence>
<dbReference type="Pfam" id="PF12412">
    <property type="entry name" value="DUF3667"/>
    <property type="match status" value="1"/>
</dbReference>
<feature type="transmembrane region" description="Helical" evidence="1">
    <location>
        <begin position="335"/>
        <end position="359"/>
    </location>
</feature>
<dbReference type="Proteomes" id="UP001165367">
    <property type="component" value="Unassembled WGS sequence"/>
</dbReference>
<evidence type="ECO:0000313" key="2">
    <source>
        <dbReference type="EMBL" id="MCG2616786.1"/>
    </source>
</evidence>
<feature type="transmembrane region" description="Helical" evidence="1">
    <location>
        <begin position="298"/>
        <end position="314"/>
    </location>
</feature>
<name>A0ABS9KWU2_9BACT</name>
<feature type="transmembrane region" description="Helical" evidence="1">
    <location>
        <begin position="86"/>
        <end position="103"/>
    </location>
</feature>
<evidence type="ECO:0000313" key="3">
    <source>
        <dbReference type="Proteomes" id="UP001165367"/>
    </source>
</evidence>
<sequence length="361" mass="42200">MSHGHERKEKNCLNCGTTVLGKYCQVCGQENIEPKENFWTMFTHFFNDITHFDGKFFTTLKDLLFKPGFLSAEYMKGKRMSYLNPVRMYVFTSALFFLAFFATKAPEKISGSSRDQPLSWSERKKKVTRLDEKLETVPNDSPRIRQKFLLLDSSLVVTQRMLDDIEKSREGRVRTRMPTSTDATTVTEYDAKQAALPPAKQDSWMRALWNRQVLKLSGELGNAEAGRKLIDIFLHSMPYMLFASLPLFALILKLLYVRKRKEYYYADHGIFSIHHYVFSFIFLLLCIFLGWLENKSGWGIWDILIFITLLLWPFHTYKAMRRFYKQGRGKTFLKFCLLNLLGFIMIAFLMAVFGIVSVFKL</sequence>
<keyword evidence="1" id="KW-0472">Membrane</keyword>
<feature type="transmembrane region" description="Helical" evidence="1">
    <location>
        <begin position="269"/>
        <end position="292"/>
    </location>
</feature>
<comment type="caution">
    <text evidence="2">The sequence shown here is derived from an EMBL/GenBank/DDBJ whole genome shotgun (WGS) entry which is preliminary data.</text>
</comment>
<feature type="transmembrane region" description="Helical" evidence="1">
    <location>
        <begin position="237"/>
        <end position="257"/>
    </location>
</feature>
<keyword evidence="3" id="KW-1185">Reference proteome</keyword>
<dbReference type="RefSeq" id="WP_237875323.1">
    <property type="nucleotide sequence ID" value="NZ_JAKLTR010000015.1"/>
</dbReference>
<proteinExistence type="predicted"/>
<keyword evidence="1" id="KW-1133">Transmembrane helix</keyword>
<protein>
    <submittedName>
        <fullName evidence="2">DUF3667 domain-containing protein</fullName>
    </submittedName>
</protein>
<dbReference type="InterPro" id="IPR022134">
    <property type="entry name" value="DUF3667"/>
</dbReference>
<accession>A0ABS9KWU2</accession>
<gene>
    <name evidence="2" type="ORF">LZZ85_20980</name>
</gene>